<comment type="caution">
    <text evidence="1">The sequence shown here is derived from an EMBL/GenBank/DDBJ whole genome shotgun (WGS) entry which is preliminary data.</text>
</comment>
<evidence type="ECO:0000313" key="2">
    <source>
        <dbReference type="Proteomes" id="UP001141552"/>
    </source>
</evidence>
<dbReference type="EMBL" id="JAKUCV010004445">
    <property type="protein sequence ID" value="KAJ4835345.1"/>
    <property type="molecule type" value="Genomic_DNA"/>
</dbReference>
<feature type="non-terminal residue" evidence="1">
    <location>
        <position position="1"/>
    </location>
</feature>
<accession>A0A9Q0FPN2</accession>
<name>A0A9Q0FPN2_9ROSI</name>
<sequence>ISPKHHHFEFEAPYLYSILSFHLCSDLATTRFGLGAEELWPARLKRDLCPATRLTSFGVSVSGEDNIAATNSDDSEVNDGGIQWIESYCDSDELRSSLVFVCRLFVV</sequence>
<evidence type="ECO:0000313" key="1">
    <source>
        <dbReference type="EMBL" id="KAJ4835345.1"/>
    </source>
</evidence>
<proteinExistence type="predicted"/>
<dbReference type="Proteomes" id="UP001141552">
    <property type="component" value="Unassembled WGS sequence"/>
</dbReference>
<protein>
    <submittedName>
        <fullName evidence="1">Uncharacterized protein</fullName>
    </submittedName>
</protein>
<reference evidence="1" key="2">
    <citation type="journal article" date="2023" name="Plants (Basel)">
        <title>Annotation of the Turnera subulata (Passifloraceae) Draft Genome Reveals the S-Locus Evolved after the Divergence of Turneroideae from Passifloroideae in a Stepwise Manner.</title>
        <authorList>
            <person name="Henning P.M."/>
            <person name="Roalson E.H."/>
            <person name="Mir W."/>
            <person name="McCubbin A.G."/>
            <person name="Shore J.S."/>
        </authorList>
    </citation>
    <scope>NUCLEOTIDE SEQUENCE</scope>
    <source>
        <strain evidence="1">F60SS</strain>
    </source>
</reference>
<keyword evidence="2" id="KW-1185">Reference proteome</keyword>
<reference evidence="1" key="1">
    <citation type="submission" date="2022-02" db="EMBL/GenBank/DDBJ databases">
        <authorList>
            <person name="Henning P.M."/>
            <person name="McCubbin A.G."/>
            <person name="Shore J.S."/>
        </authorList>
    </citation>
    <scope>NUCLEOTIDE SEQUENCE</scope>
    <source>
        <strain evidence="1">F60SS</strain>
        <tissue evidence="1">Leaves</tissue>
    </source>
</reference>
<gene>
    <name evidence="1" type="ORF">Tsubulata_034033</name>
</gene>
<organism evidence="1 2">
    <name type="scientific">Turnera subulata</name>
    <dbReference type="NCBI Taxonomy" id="218843"/>
    <lineage>
        <taxon>Eukaryota</taxon>
        <taxon>Viridiplantae</taxon>
        <taxon>Streptophyta</taxon>
        <taxon>Embryophyta</taxon>
        <taxon>Tracheophyta</taxon>
        <taxon>Spermatophyta</taxon>
        <taxon>Magnoliopsida</taxon>
        <taxon>eudicotyledons</taxon>
        <taxon>Gunneridae</taxon>
        <taxon>Pentapetalae</taxon>
        <taxon>rosids</taxon>
        <taxon>fabids</taxon>
        <taxon>Malpighiales</taxon>
        <taxon>Passifloraceae</taxon>
        <taxon>Turnera</taxon>
    </lineage>
</organism>
<dbReference type="AlphaFoldDB" id="A0A9Q0FPN2"/>